<dbReference type="RefSeq" id="WP_128180759.1">
    <property type="nucleotide sequence ID" value="NZ_SAUV01000002.1"/>
</dbReference>
<comment type="caution">
    <text evidence="2">The sequence shown here is derived from an EMBL/GenBank/DDBJ whole genome shotgun (WGS) entry which is preliminary data.</text>
</comment>
<keyword evidence="1" id="KW-0812">Transmembrane</keyword>
<proteinExistence type="predicted"/>
<accession>A0A443J2Q8</accession>
<accession>A0A443KJC3</accession>
<dbReference type="EMBL" id="SAUX01000001">
    <property type="protein sequence ID" value="RWR32826.1"/>
    <property type="molecule type" value="Genomic_DNA"/>
</dbReference>
<reference evidence="5 6" key="1">
    <citation type="submission" date="2019-01" db="EMBL/GenBank/DDBJ databases">
        <title>Sinorhodobacter populi sp. nov. isolated from the symptomatic bark tissue of Populus euramericana canker.</title>
        <authorList>
            <person name="Xu G."/>
        </authorList>
    </citation>
    <scope>NUCLEOTIDE SEQUENCE [LARGE SCALE GENOMIC DNA]</scope>
    <source>
        <strain evidence="4 5">07D10-4-3</strain>
        <strain evidence="2 7">2D-5</strain>
        <strain evidence="3 6">D19-10-3-21</strain>
    </source>
</reference>
<organism evidence="2 7">
    <name type="scientific">Paenirhodobacter populi</name>
    <dbReference type="NCBI Taxonomy" id="2306993"/>
    <lineage>
        <taxon>Bacteria</taxon>
        <taxon>Pseudomonadati</taxon>
        <taxon>Pseudomonadota</taxon>
        <taxon>Alphaproteobacteria</taxon>
        <taxon>Rhodobacterales</taxon>
        <taxon>Rhodobacter group</taxon>
        <taxon>Paenirhodobacter</taxon>
    </lineage>
</organism>
<evidence type="ECO:0000313" key="7">
    <source>
        <dbReference type="Proteomes" id="UP000285710"/>
    </source>
</evidence>
<keyword evidence="1" id="KW-1133">Transmembrane helix</keyword>
<gene>
    <name evidence="4" type="ORF">D2T29_02170</name>
    <name evidence="3" type="ORF">D2T31_02350</name>
    <name evidence="2" type="ORF">D2T33_01760</name>
</gene>
<evidence type="ECO:0000313" key="3">
    <source>
        <dbReference type="EMBL" id="RWR32826.1"/>
    </source>
</evidence>
<keyword evidence="1" id="KW-0472">Membrane</keyword>
<evidence type="ECO:0000313" key="5">
    <source>
        <dbReference type="Proteomes" id="UP000284451"/>
    </source>
</evidence>
<sequence>MAPTTARRNPARSEGTRPGVIWAWAVAGVILVGGLFYLVWKSQFAAAQSYLFDTGSVAEESGYCLAVAQDVVAGGPPVGSYVDEAAKFWLNRLKATGAPMGPVIVQARKRLAGDLNRRAGSNEDQMAQAMEVCSRRAVMYGMRFRAFQ</sequence>
<dbReference type="Proteomes" id="UP000285295">
    <property type="component" value="Unassembled WGS sequence"/>
</dbReference>
<accession>A0A443KQN2</accession>
<feature type="transmembrane region" description="Helical" evidence="1">
    <location>
        <begin position="20"/>
        <end position="40"/>
    </location>
</feature>
<name>A0A443J2Q8_9RHOB</name>
<reference evidence="5 6" key="2">
    <citation type="submission" date="2019-01" db="EMBL/GenBank/DDBJ databases">
        <authorList>
            <person name="Li Y."/>
        </authorList>
    </citation>
    <scope>NUCLEOTIDE SEQUENCE [LARGE SCALE GENOMIC DNA]</scope>
    <source>
        <strain evidence="4 5">07D10-4-3</strain>
        <strain evidence="2 7">2D-5</strain>
        <strain evidence="3 6">D19-10-3-21</strain>
    </source>
</reference>
<protein>
    <submittedName>
        <fullName evidence="2">Uncharacterized protein</fullName>
    </submittedName>
</protein>
<dbReference type="Proteomes" id="UP000285710">
    <property type="component" value="Unassembled WGS sequence"/>
</dbReference>
<evidence type="ECO:0000256" key="1">
    <source>
        <dbReference type="SAM" id="Phobius"/>
    </source>
</evidence>
<evidence type="ECO:0000313" key="6">
    <source>
        <dbReference type="Proteomes" id="UP000285295"/>
    </source>
</evidence>
<dbReference type="OrthoDB" id="7856773at2"/>
<dbReference type="EMBL" id="SAUW01000002">
    <property type="protein sequence ID" value="RWR14710.1"/>
    <property type="molecule type" value="Genomic_DNA"/>
</dbReference>
<dbReference type="EMBL" id="SAUY01000001">
    <property type="protein sequence ID" value="RWR35291.1"/>
    <property type="molecule type" value="Genomic_DNA"/>
</dbReference>
<evidence type="ECO:0000313" key="4">
    <source>
        <dbReference type="EMBL" id="RWR35291.1"/>
    </source>
</evidence>
<dbReference type="AlphaFoldDB" id="A0A443J2Q8"/>
<dbReference type="Proteomes" id="UP000284451">
    <property type="component" value="Unassembled WGS sequence"/>
</dbReference>
<evidence type="ECO:0000313" key="2">
    <source>
        <dbReference type="EMBL" id="RWR14710.1"/>
    </source>
</evidence>
<keyword evidence="7" id="KW-1185">Reference proteome</keyword>